<dbReference type="Proteomes" id="UP000037326">
    <property type="component" value="Unassembled WGS sequence"/>
</dbReference>
<accession>A0A0K9FFC3</accession>
<dbReference type="InterPro" id="IPR032871">
    <property type="entry name" value="AHH_dom_containing"/>
</dbReference>
<gene>
    <name evidence="1" type="ORF">ACZ11_04485</name>
</gene>
<sequence length="126" mass="14502">MNKANRELRKNQGYMKRAWHKFKGSAAHHIVAGDHSNLHAQRARDVLERLKINVNGADNGVYLKHMDPNSIQPGAYHRVIHTDEYFKNVASRLEFAESLGRTKARDAVIAELENIRNDLSFNVKIW</sequence>
<dbReference type="Pfam" id="PF14412">
    <property type="entry name" value="AHH"/>
    <property type="match status" value="1"/>
</dbReference>
<reference evidence="2" key="1">
    <citation type="submission" date="2015-07" db="EMBL/GenBank/DDBJ databases">
        <authorList>
            <consortium name="Consortium for Microbial Forensics and Genomics (microFORGE)"/>
            <person name="Knight B.M."/>
            <person name="Roberts D.P."/>
            <person name="Lin D."/>
            <person name="Hari K."/>
            <person name="Fletcher J."/>
            <person name="Melcher U."/>
            <person name="Blagden T."/>
            <person name="Winegar R.A."/>
        </authorList>
    </citation>
    <scope>NUCLEOTIDE SEQUENCE [LARGE SCALE GENOMIC DNA]</scope>
    <source>
        <strain evidence="2">DSM 23493</strain>
    </source>
</reference>
<protein>
    <submittedName>
        <fullName evidence="1">FKBP12 protein 1</fullName>
    </submittedName>
</protein>
<evidence type="ECO:0000313" key="1">
    <source>
        <dbReference type="EMBL" id="KMY33190.1"/>
    </source>
</evidence>
<dbReference type="AlphaFoldDB" id="A0A0K9FFC3"/>
<name>A0A0K9FFC3_9BACI</name>
<organism evidence="1 2">
    <name type="scientific">Lysinibacillus xylanilyticus</name>
    <dbReference type="NCBI Taxonomy" id="582475"/>
    <lineage>
        <taxon>Bacteria</taxon>
        <taxon>Bacillati</taxon>
        <taxon>Bacillota</taxon>
        <taxon>Bacilli</taxon>
        <taxon>Bacillales</taxon>
        <taxon>Bacillaceae</taxon>
        <taxon>Lysinibacillus</taxon>
    </lineage>
</organism>
<evidence type="ECO:0000313" key="2">
    <source>
        <dbReference type="Proteomes" id="UP000037326"/>
    </source>
</evidence>
<dbReference type="PATRIC" id="fig|582475.4.peg.319"/>
<dbReference type="EMBL" id="LFXJ01000005">
    <property type="protein sequence ID" value="KMY33190.1"/>
    <property type="molecule type" value="Genomic_DNA"/>
</dbReference>
<proteinExistence type="predicted"/>
<comment type="caution">
    <text evidence="1">The sequence shown here is derived from an EMBL/GenBank/DDBJ whole genome shotgun (WGS) entry which is preliminary data.</text>
</comment>